<proteinExistence type="predicted"/>
<dbReference type="EMBL" id="MHQT01000039">
    <property type="protein sequence ID" value="OHA08550.1"/>
    <property type="molecule type" value="Genomic_DNA"/>
</dbReference>
<organism evidence="2 3">
    <name type="scientific">Candidatus Sungbacteria bacterium RIFCSPLOWO2_01_FULL_60_25</name>
    <dbReference type="NCBI Taxonomy" id="1802281"/>
    <lineage>
        <taxon>Bacteria</taxon>
        <taxon>Candidatus Sungiibacteriota</taxon>
    </lineage>
</organism>
<feature type="region of interest" description="Disordered" evidence="1">
    <location>
        <begin position="107"/>
        <end position="126"/>
    </location>
</feature>
<accession>A0A1G2LAF1</accession>
<dbReference type="AlphaFoldDB" id="A0A1G2LAF1"/>
<evidence type="ECO:0000256" key="1">
    <source>
        <dbReference type="SAM" id="MobiDB-lite"/>
    </source>
</evidence>
<gene>
    <name evidence="2" type="ORF">A3A44_02955</name>
</gene>
<dbReference type="STRING" id="1802281.A3A44_02955"/>
<name>A0A1G2LAF1_9BACT</name>
<reference evidence="2 3" key="1">
    <citation type="journal article" date="2016" name="Nat. Commun.">
        <title>Thousands of microbial genomes shed light on interconnected biogeochemical processes in an aquifer system.</title>
        <authorList>
            <person name="Anantharaman K."/>
            <person name="Brown C.T."/>
            <person name="Hug L.A."/>
            <person name="Sharon I."/>
            <person name="Castelle C.J."/>
            <person name="Probst A.J."/>
            <person name="Thomas B.C."/>
            <person name="Singh A."/>
            <person name="Wilkins M.J."/>
            <person name="Karaoz U."/>
            <person name="Brodie E.L."/>
            <person name="Williams K.H."/>
            <person name="Hubbard S.S."/>
            <person name="Banfield J.F."/>
        </authorList>
    </citation>
    <scope>NUCLEOTIDE SEQUENCE [LARGE SCALE GENOMIC DNA]</scope>
</reference>
<protein>
    <submittedName>
        <fullName evidence="2">Uncharacterized protein</fullName>
    </submittedName>
</protein>
<comment type="caution">
    <text evidence="2">The sequence shown here is derived from an EMBL/GenBank/DDBJ whole genome shotgun (WGS) entry which is preliminary data.</text>
</comment>
<dbReference type="Proteomes" id="UP000178977">
    <property type="component" value="Unassembled WGS sequence"/>
</dbReference>
<evidence type="ECO:0000313" key="2">
    <source>
        <dbReference type="EMBL" id="OHA08550.1"/>
    </source>
</evidence>
<evidence type="ECO:0000313" key="3">
    <source>
        <dbReference type="Proteomes" id="UP000178977"/>
    </source>
</evidence>
<sequence>MFPVRVVLWRQGSPRLLITDPMFEGKAEIVSDALWHALAPEHPPLLVETATIILPLGQKPRDLHGTIHELLLKRLGLGKKGWEIKSVSPPDGDIAYARLHYRRLASAAMREREPEPPQSTPEEESP</sequence>